<dbReference type="OrthoDB" id="9803333at2"/>
<dbReference type="PANTHER" id="PTHR42760">
    <property type="entry name" value="SHORT-CHAIN DEHYDROGENASES/REDUCTASES FAMILY MEMBER"/>
    <property type="match status" value="1"/>
</dbReference>
<reference evidence="2 3" key="1">
    <citation type="submission" date="2018-04" db="EMBL/GenBank/DDBJ databases">
        <title>Characteristic and Complete Genome Sequencing of A Novel Member of Infective Endocarditis Causative Bacteria: Bergeyella cardium QL-PH.</title>
        <authorList>
            <person name="Pan H."/>
            <person name="Sun E."/>
            <person name="Zhang Y."/>
        </authorList>
    </citation>
    <scope>NUCLEOTIDE SEQUENCE [LARGE SCALE GENOMIC DNA]</scope>
    <source>
        <strain evidence="2 3">HPQL</strain>
    </source>
</reference>
<dbReference type="InterPro" id="IPR036291">
    <property type="entry name" value="NAD(P)-bd_dom_sf"/>
</dbReference>
<dbReference type="FunFam" id="3.40.50.720:FF:000084">
    <property type="entry name" value="Short-chain dehydrogenase reductase"/>
    <property type="match status" value="1"/>
</dbReference>
<organism evidence="2 3">
    <name type="scientific">Bergeyella cardium</name>
    <dbReference type="NCBI Taxonomy" id="1585976"/>
    <lineage>
        <taxon>Bacteria</taxon>
        <taxon>Pseudomonadati</taxon>
        <taxon>Bacteroidota</taxon>
        <taxon>Flavobacteriia</taxon>
        <taxon>Flavobacteriales</taxon>
        <taxon>Weeksellaceae</taxon>
        <taxon>Bergeyella</taxon>
    </lineage>
</organism>
<dbReference type="Gene3D" id="3.40.50.720">
    <property type="entry name" value="NAD(P)-binding Rossmann-like Domain"/>
    <property type="match status" value="1"/>
</dbReference>
<dbReference type="InterPro" id="IPR002347">
    <property type="entry name" value="SDR_fam"/>
</dbReference>
<keyword evidence="3" id="KW-1185">Reference proteome</keyword>
<dbReference type="CDD" id="cd05233">
    <property type="entry name" value="SDR_c"/>
    <property type="match status" value="1"/>
</dbReference>
<sequence length="247" mass="26281">MKGKKILIVGASSGLGRETALNLAKQGADLVLISRDTEKLNALASQLEVGKYQIFPADVTNEEVLNKALSDSVADGVPYNGFVYSAGIEATIPSKLLKKATLEKVMDVNAYPAVLITKFLLKKGNFDPVGGSLVFISSVMGHLGQTAKTAYCMSKHAIVGIMRALALELAPKNIRVNCVSPGMVKTDMSIKILESISEDNVSKIESMHPLGLGEPNDVAEAISFLLSDNSKWITGVELPVDGGYSVQ</sequence>
<evidence type="ECO:0000313" key="3">
    <source>
        <dbReference type="Proteomes" id="UP000464318"/>
    </source>
</evidence>
<dbReference type="Pfam" id="PF13561">
    <property type="entry name" value="adh_short_C2"/>
    <property type="match status" value="1"/>
</dbReference>
<gene>
    <name evidence="2" type="ORF">DBX24_08190</name>
</gene>
<evidence type="ECO:0000313" key="2">
    <source>
        <dbReference type="EMBL" id="QHN65860.1"/>
    </source>
</evidence>
<dbReference type="AlphaFoldDB" id="A0A6P1QYS4"/>
<evidence type="ECO:0000256" key="1">
    <source>
        <dbReference type="ARBA" id="ARBA00006484"/>
    </source>
</evidence>
<dbReference type="SUPFAM" id="SSF51735">
    <property type="entry name" value="NAD(P)-binding Rossmann-fold domains"/>
    <property type="match status" value="1"/>
</dbReference>
<comment type="similarity">
    <text evidence="1">Belongs to the short-chain dehydrogenases/reductases (SDR) family.</text>
</comment>
<dbReference type="KEGG" id="bcad:DBX24_08190"/>
<protein>
    <submittedName>
        <fullName evidence="2">SDR family oxidoreductase</fullName>
    </submittedName>
</protein>
<name>A0A6P1QYS4_9FLAO</name>
<dbReference type="PROSITE" id="PS00061">
    <property type="entry name" value="ADH_SHORT"/>
    <property type="match status" value="1"/>
</dbReference>
<dbReference type="InterPro" id="IPR020904">
    <property type="entry name" value="Sc_DH/Rdtase_CS"/>
</dbReference>
<dbReference type="EMBL" id="CP029149">
    <property type="protein sequence ID" value="QHN65860.1"/>
    <property type="molecule type" value="Genomic_DNA"/>
</dbReference>
<dbReference type="PRINTS" id="PR00081">
    <property type="entry name" value="GDHRDH"/>
</dbReference>
<proteinExistence type="inferred from homology"/>
<dbReference type="Proteomes" id="UP000464318">
    <property type="component" value="Chromosome"/>
</dbReference>
<dbReference type="GO" id="GO:0016616">
    <property type="term" value="F:oxidoreductase activity, acting on the CH-OH group of donors, NAD or NADP as acceptor"/>
    <property type="evidence" value="ECO:0007669"/>
    <property type="project" value="TreeGrafter"/>
</dbReference>
<dbReference type="RefSeq" id="WP_120489111.1">
    <property type="nucleotide sequence ID" value="NZ_CP029149.1"/>
</dbReference>
<accession>A0A6P1QYS4</accession>